<dbReference type="Gene3D" id="3.90.190.10">
    <property type="entry name" value="Protein tyrosine phosphatase superfamily"/>
    <property type="match status" value="2"/>
</dbReference>
<evidence type="ECO:0000256" key="11">
    <source>
        <dbReference type="PIRSR" id="PIRSR036958-2"/>
    </source>
</evidence>
<dbReference type="Gene3D" id="3.30.1490.430">
    <property type="match status" value="1"/>
</dbReference>
<dbReference type="PANTHER" id="PTHR10367">
    <property type="entry name" value="MRNA-CAPPING ENZYME"/>
    <property type="match status" value="1"/>
</dbReference>
<dbReference type="PIRSF" id="PIRSF036958">
    <property type="entry name" value="mRNA_capping_HCE"/>
    <property type="match status" value="1"/>
</dbReference>
<dbReference type="SUPFAM" id="SSF52799">
    <property type="entry name" value="(Phosphotyrosine protein) phosphatases II"/>
    <property type="match status" value="2"/>
</dbReference>
<dbReference type="FunFam" id="3.30.470.30:FF:000040">
    <property type="entry name" value="mRNA-capping enzyme"/>
    <property type="match status" value="1"/>
</dbReference>
<evidence type="ECO:0000256" key="1">
    <source>
        <dbReference type="ARBA" id="ARBA00004123"/>
    </source>
</evidence>
<dbReference type="Pfam" id="PF00782">
    <property type="entry name" value="DSPc"/>
    <property type="match status" value="1"/>
</dbReference>
<dbReference type="GO" id="GO:0005525">
    <property type="term" value="F:GTP binding"/>
    <property type="evidence" value="ECO:0007669"/>
    <property type="project" value="UniProtKB-KW"/>
</dbReference>
<dbReference type="PROSITE" id="PS00383">
    <property type="entry name" value="TYR_PHOSPHATASE_1"/>
    <property type="match status" value="1"/>
</dbReference>
<dbReference type="PANTHER" id="PTHR10367:SF17">
    <property type="entry name" value="MRNA-CAPPING ENZYME"/>
    <property type="match status" value="1"/>
</dbReference>
<dbReference type="PROSITE" id="PS50056">
    <property type="entry name" value="TYR_PHOSPHATASE_2"/>
    <property type="match status" value="2"/>
</dbReference>
<dbReference type="EMBL" id="LR901635">
    <property type="protein sequence ID" value="CAD7249050.1"/>
    <property type="molecule type" value="Genomic_DNA"/>
</dbReference>
<feature type="binding site" evidence="12">
    <location>
        <begin position="528"/>
        <end position="530"/>
    </location>
    <ligand>
        <name>GTP</name>
        <dbReference type="ChEBI" id="CHEBI:37565"/>
    </ligand>
</feature>
<feature type="domain" description="Tyrosine specific protein phosphatases" evidence="13">
    <location>
        <begin position="296"/>
        <end position="363"/>
    </location>
</feature>
<keyword evidence="15" id="KW-1185">Reference proteome</keyword>
<feature type="binding site" evidence="12">
    <location>
        <position position="484"/>
    </location>
    <ligand>
        <name>GTP</name>
        <dbReference type="ChEBI" id="CHEBI:37565"/>
    </ligand>
</feature>
<dbReference type="Proteomes" id="UP000677054">
    <property type="component" value="Unassembled WGS sequence"/>
</dbReference>
<dbReference type="InterPro" id="IPR017074">
    <property type="entry name" value="mRNA_cap_enz_bifunc"/>
</dbReference>
<dbReference type="AlphaFoldDB" id="A0A7R8XMK6"/>
<sequence length="752" mass="86149">MAAFPAPVSWVCTLCDSPPASMSRKNNKVPPDWLDCPEKCSCLIGGKFLVCKTPLDYKFDGRLQGRNPFHPETAIKSMESLRVKIGLWIDLTNTNRYYDPNILKGKDITYYKLASPGGGETPSPALVKTFNKICDAFIKQNPQKIVVVHCTHGFNRTGFFICCYLVEKCDFDVGKAVADFAKARPPGIYREEYLQELFLRYGDVKDTPAAPPMPDCLIGEKFLVCKTPLDRKFDSRMQGRNPFHPETAIRSMESLRVKIGLWIDLTYTYRYFDPGFFKEREITHRKLACPGAAEKEKFIQVCHEFIEKNPNKAVVVHSTYGFNRPGFFICCYLIEKCEWDVMAAVADFAKARPPGIYKEVYLRKLFHLYGKGRDTPAAPPMPDWCTKSTNIPNSLPLRSYERYLCGLQKVEAAEKESYFVEGVSGVTLVTDQQESIHIRRRVEEMCAWNNSWFPGTYAIFMDRKNMSLLSDAPYKVSRKADGTRYMMLFDGAQEVYFLDQENRVFSVENLSFPKRNESNYYLSDTLVDGEMVIDEVMGQKIPHYLIFDVVRFQGRHVGQEDFNKRLTCIRREIVEPRQAAKTEGLIDESNECFDIQTKEFYDLSEAKNLLGSEFPNNLVHQSDGLIFQPVNEPYTPGVCKSLLKWKPASTISTDFLLKIVDKEEGGPEKSRGFLFVSQEDKPFAVMKVTQDLRRYDNKIIECTFKNGQWVFKRERINRSFPKGIVTAKIASKSSSKPVTEGYLLNYIDQACS</sequence>
<dbReference type="SUPFAM" id="SSF56091">
    <property type="entry name" value="DNA ligase/mRNA capping enzyme, catalytic domain"/>
    <property type="match status" value="1"/>
</dbReference>
<keyword evidence="5" id="KW-0548">Nucleotidyltransferase</keyword>
<evidence type="ECO:0000313" key="14">
    <source>
        <dbReference type="EMBL" id="CAD7249050.1"/>
    </source>
</evidence>
<dbReference type="SUPFAM" id="SSF50249">
    <property type="entry name" value="Nucleic acid-binding proteins"/>
    <property type="match status" value="1"/>
</dbReference>
<keyword evidence="8 12" id="KW-0342">GTP-binding</keyword>
<dbReference type="OrthoDB" id="200924at2759"/>
<evidence type="ECO:0000256" key="5">
    <source>
        <dbReference type="ARBA" id="ARBA00022695"/>
    </source>
</evidence>
<dbReference type="InterPro" id="IPR016130">
    <property type="entry name" value="Tyr_Pase_AS"/>
</dbReference>
<feature type="domain" description="Tyrosine specific protein phosphatases" evidence="13">
    <location>
        <begin position="124"/>
        <end position="195"/>
    </location>
</feature>
<dbReference type="FunFam" id="3.90.190.10:FF:000256">
    <property type="entry name" value="mRNA capping enzyme, C-terminal domain containing protein"/>
    <property type="match status" value="1"/>
</dbReference>
<protein>
    <recommendedName>
        <fullName evidence="2">mRNA guanylyltransferase</fullName>
        <ecNumber evidence="2">2.7.7.50</ecNumber>
    </recommendedName>
</protein>
<name>A0A7R8XMK6_9CRUS</name>
<dbReference type="EC" id="2.7.7.50" evidence="2"/>
<evidence type="ECO:0000256" key="4">
    <source>
        <dbReference type="ARBA" id="ARBA00022679"/>
    </source>
</evidence>
<dbReference type="InterPro" id="IPR013846">
    <property type="entry name" value="mRNA_cap_enzyme_C"/>
</dbReference>
<evidence type="ECO:0000256" key="3">
    <source>
        <dbReference type="ARBA" id="ARBA00022664"/>
    </source>
</evidence>
<evidence type="ECO:0000256" key="9">
    <source>
        <dbReference type="ARBA" id="ARBA00023242"/>
    </source>
</evidence>
<evidence type="ECO:0000256" key="7">
    <source>
        <dbReference type="ARBA" id="ARBA00023042"/>
    </source>
</evidence>
<evidence type="ECO:0000256" key="10">
    <source>
        <dbReference type="ARBA" id="ARBA00044624"/>
    </source>
</evidence>
<dbReference type="Pfam" id="PF01331">
    <property type="entry name" value="mRNA_cap_enzyme"/>
    <property type="match status" value="1"/>
</dbReference>
<dbReference type="GO" id="GO:0004484">
    <property type="term" value="F:mRNA guanylyltransferase activity"/>
    <property type="evidence" value="ECO:0007669"/>
    <property type="project" value="UniProtKB-EC"/>
</dbReference>
<feature type="active site" description="N6-GMP-lysine intermediate" evidence="11">
    <location>
        <position position="479"/>
    </location>
</feature>
<comment type="subcellular location">
    <subcellularLocation>
        <location evidence="1">Nucleus</location>
    </subcellularLocation>
</comment>
<proteinExistence type="predicted"/>
<evidence type="ECO:0000313" key="15">
    <source>
        <dbReference type="Proteomes" id="UP000677054"/>
    </source>
</evidence>
<reference evidence="14" key="1">
    <citation type="submission" date="2020-11" db="EMBL/GenBank/DDBJ databases">
        <authorList>
            <person name="Tran Van P."/>
        </authorList>
    </citation>
    <scope>NUCLEOTIDE SEQUENCE</scope>
</reference>
<keyword evidence="9" id="KW-0539">Nucleus</keyword>
<dbReference type="Gene3D" id="2.40.50.140">
    <property type="entry name" value="Nucleic acid-binding proteins"/>
    <property type="match status" value="1"/>
</dbReference>
<dbReference type="InterPro" id="IPR000387">
    <property type="entry name" value="Tyr_Pase_dom"/>
</dbReference>
<dbReference type="Pfam" id="PF03919">
    <property type="entry name" value="mRNA_cap_C"/>
    <property type="match status" value="1"/>
</dbReference>
<evidence type="ECO:0000256" key="8">
    <source>
        <dbReference type="ARBA" id="ARBA00023134"/>
    </source>
</evidence>
<keyword evidence="6 12" id="KW-0547">Nucleotide-binding</keyword>
<dbReference type="GO" id="GO:0140818">
    <property type="term" value="F:mRNA 5'-triphosphate monophosphatase activity"/>
    <property type="evidence" value="ECO:0007669"/>
    <property type="project" value="InterPro"/>
</dbReference>
<evidence type="ECO:0000256" key="2">
    <source>
        <dbReference type="ARBA" id="ARBA00012475"/>
    </source>
</evidence>
<evidence type="ECO:0000256" key="12">
    <source>
        <dbReference type="PIRSR" id="PIRSR036958-3"/>
    </source>
</evidence>
<feature type="binding site" evidence="12">
    <location>
        <begin position="644"/>
        <end position="646"/>
    </location>
    <ligand>
        <name>GTP</name>
        <dbReference type="ChEBI" id="CHEBI:37565"/>
    </ligand>
</feature>
<dbReference type="InterPro" id="IPR012340">
    <property type="entry name" value="NA-bd_OB-fold"/>
</dbReference>
<keyword evidence="3" id="KW-0507">mRNA processing</keyword>
<accession>A0A7R8XMK6</accession>
<dbReference type="InterPro" id="IPR000340">
    <property type="entry name" value="Dual-sp_phosphatase_cat-dom"/>
</dbReference>
<dbReference type="GO" id="GO:0005524">
    <property type="term" value="F:ATP binding"/>
    <property type="evidence" value="ECO:0007669"/>
    <property type="project" value="InterPro"/>
</dbReference>
<dbReference type="Gene3D" id="3.30.470.30">
    <property type="entry name" value="DNA ligase/mRNA capping enzyme"/>
    <property type="match status" value="1"/>
</dbReference>
<dbReference type="GO" id="GO:0006370">
    <property type="term" value="P:7-methylguanosine mRNA capping"/>
    <property type="evidence" value="ECO:0007669"/>
    <property type="project" value="UniProtKB-KW"/>
</dbReference>
<dbReference type="InterPro" id="IPR051029">
    <property type="entry name" value="mRNA_Capping_Enz/RNA_Phosphat"/>
</dbReference>
<organism evidence="14">
    <name type="scientific">Darwinula stevensoni</name>
    <dbReference type="NCBI Taxonomy" id="69355"/>
    <lineage>
        <taxon>Eukaryota</taxon>
        <taxon>Metazoa</taxon>
        <taxon>Ecdysozoa</taxon>
        <taxon>Arthropoda</taxon>
        <taxon>Crustacea</taxon>
        <taxon>Oligostraca</taxon>
        <taxon>Ostracoda</taxon>
        <taxon>Podocopa</taxon>
        <taxon>Podocopida</taxon>
        <taxon>Darwinulocopina</taxon>
        <taxon>Darwinuloidea</taxon>
        <taxon>Darwinulidae</taxon>
        <taxon>Darwinula</taxon>
    </lineage>
</organism>
<dbReference type="EMBL" id="CAJPEV010002118">
    <property type="protein sequence ID" value="CAG0895731.1"/>
    <property type="molecule type" value="Genomic_DNA"/>
</dbReference>
<keyword evidence="4" id="KW-0808">Transferase</keyword>
<evidence type="ECO:0000259" key="13">
    <source>
        <dbReference type="PROSITE" id="PS50056"/>
    </source>
</evidence>
<dbReference type="InterPro" id="IPR001339">
    <property type="entry name" value="mRNA_cap_enzyme_adenylation"/>
</dbReference>
<dbReference type="CDD" id="cd07895">
    <property type="entry name" value="Adenylation_mRNA_capping"/>
    <property type="match status" value="1"/>
</dbReference>
<gene>
    <name evidence="14" type="ORF">DSTB1V02_LOCUS8851</name>
</gene>
<evidence type="ECO:0000256" key="6">
    <source>
        <dbReference type="ARBA" id="ARBA00022741"/>
    </source>
</evidence>
<keyword evidence="7" id="KW-0506">mRNA capping</keyword>
<dbReference type="GO" id="GO:0005634">
    <property type="term" value="C:nucleus"/>
    <property type="evidence" value="ECO:0007669"/>
    <property type="project" value="UniProtKB-SubCell"/>
</dbReference>
<dbReference type="InterPro" id="IPR029021">
    <property type="entry name" value="Prot-tyrosine_phosphatase-like"/>
</dbReference>
<comment type="catalytic activity">
    <reaction evidence="10">
        <text>a 5'-end diphospho-ribonucleoside in mRNA + GTP + H(+) = a 5'-end (5'-triphosphoguanosine)-ribonucleoside in mRNA + diphosphate</text>
        <dbReference type="Rhea" id="RHEA:67012"/>
        <dbReference type="Rhea" id="RHEA-COMP:17165"/>
        <dbReference type="Rhea" id="RHEA-COMP:17166"/>
        <dbReference type="ChEBI" id="CHEBI:15378"/>
        <dbReference type="ChEBI" id="CHEBI:33019"/>
        <dbReference type="ChEBI" id="CHEBI:37565"/>
        <dbReference type="ChEBI" id="CHEBI:167616"/>
        <dbReference type="ChEBI" id="CHEBI:167617"/>
        <dbReference type="EC" id="2.7.7.50"/>
    </reaction>
    <physiologicalReaction direction="left-to-right" evidence="10">
        <dbReference type="Rhea" id="RHEA:67013"/>
    </physiologicalReaction>
</comment>